<reference evidence="1 2" key="1">
    <citation type="submission" date="2017-06" db="EMBL/GenBank/DDBJ databases">
        <title>Ant-infecting Ophiocordyceps genomes reveal a high diversity of potential behavioral manipulation genes and a possible major role for enterotoxins.</title>
        <authorList>
            <person name="De Bekker C."/>
            <person name="Evans H.C."/>
            <person name="Brachmann A."/>
            <person name="Hughes D.P."/>
        </authorList>
    </citation>
    <scope>NUCLEOTIDE SEQUENCE [LARGE SCALE GENOMIC DNA]</scope>
    <source>
        <strain evidence="1 2">Map64</strain>
    </source>
</reference>
<dbReference type="PANTHER" id="PTHR28037">
    <property type="entry name" value="ALCOHOL O-ACETYLTRANSFERASE 1-RELATED"/>
    <property type="match status" value="1"/>
</dbReference>
<accession>A0A2C5Y6E1</accession>
<dbReference type="InterPro" id="IPR052058">
    <property type="entry name" value="Alcohol_O-acetyltransferase"/>
</dbReference>
<evidence type="ECO:0008006" key="3">
    <source>
        <dbReference type="Google" id="ProtNLM"/>
    </source>
</evidence>
<dbReference type="SUPFAM" id="SSF52777">
    <property type="entry name" value="CoA-dependent acyltransferases"/>
    <property type="match status" value="1"/>
</dbReference>
<proteinExistence type="predicted"/>
<dbReference type="Pfam" id="PF07247">
    <property type="entry name" value="AATase"/>
    <property type="match status" value="1"/>
</dbReference>
<dbReference type="STRING" id="1399860.A0A2C5Y6E1"/>
<dbReference type="EMBL" id="NJET01000022">
    <property type="protein sequence ID" value="PHH65055.1"/>
    <property type="molecule type" value="Genomic_DNA"/>
</dbReference>
<dbReference type="Proteomes" id="UP000226192">
    <property type="component" value="Unassembled WGS sequence"/>
</dbReference>
<organism evidence="1 2">
    <name type="scientific">Ophiocordyceps australis</name>
    <dbReference type="NCBI Taxonomy" id="1399860"/>
    <lineage>
        <taxon>Eukaryota</taxon>
        <taxon>Fungi</taxon>
        <taxon>Dikarya</taxon>
        <taxon>Ascomycota</taxon>
        <taxon>Pezizomycotina</taxon>
        <taxon>Sordariomycetes</taxon>
        <taxon>Hypocreomycetidae</taxon>
        <taxon>Hypocreales</taxon>
        <taxon>Ophiocordycipitaceae</taxon>
        <taxon>Ophiocordyceps</taxon>
    </lineage>
</organism>
<comment type="caution">
    <text evidence="1">The sequence shown here is derived from an EMBL/GenBank/DDBJ whole genome shotgun (WGS) entry which is preliminary data.</text>
</comment>
<gene>
    <name evidence="1" type="ORF">CDD81_3453</name>
</gene>
<dbReference type="PANTHER" id="PTHR28037:SF1">
    <property type="entry name" value="ALCOHOL O-ACETYLTRANSFERASE 1-RELATED"/>
    <property type="match status" value="1"/>
</dbReference>
<dbReference type="OrthoDB" id="2150604at2759"/>
<dbReference type="InterPro" id="IPR010828">
    <property type="entry name" value="Atf2/Sli1-like"/>
</dbReference>
<protein>
    <recommendedName>
        <fullName evidence="3">Alcohol acetyltransferase</fullName>
    </recommendedName>
</protein>
<name>A0A2C5Y6E1_9HYPO</name>
<sequence length="476" mass="52333">MASASDPTPLRSLSNIELFSSTRHSLGIYRSVVITCRYHAPPSSPLDQELFYSALCTIVSAQPMLRVGILDAEDRHACFSHVGRIDLRHHVAFSPLDVPAHSQTQSALNDSIQTAIATVQGQHHDRLWHDIATTPPWRIHVLLHPSPLTYDVVFAFHHALMDGTSGRLFHQQLLAALDAKHPPSSPILDFAQPPALPLGQDAAIPSRSSISFLVQSMWKEFAPLCLQTTTPTWSGIPIDFSLPYHTCILPVTIPAHVLASLLSACRTNGTSLTALLHALVLSSLALNLPHPYAFAASTPINLRPYLSTPTPHTLRSLVSGASHLFPQDSVLSFRQASQRDNLVWHHARLIKSQLTDKLKTLPNDDATTLLHYIRNWPAFWSRKDGQPRTDAWEVSNIGPIEQTATSWRISNVVFSNGSMVAGPALGINVATVAHGPCIATISWQRGVVPHDLPLSLARDLASYTQCFYKTQAFFDP</sequence>
<dbReference type="GO" id="GO:0008080">
    <property type="term" value="F:N-acetyltransferase activity"/>
    <property type="evidence" value="ECO:0007669"/>
    <property type="project" value="TreeGrafter"/>
</dbReference>
<keyword evidence="2" id="KW-1185">Reference proteome</keyword>
<evidence type="ECO:0000313" key="2">
    <source>
        <dbReference type="Proteomes" id="UP000226192"/>
    </source>
</evidence>
<dbReference type="Gene3D" id="3.30.559.10">
    <property type="entry name" value="Chloramphenicol acetyltransferase-like domain"/>
    <property type="match status" value="1"/>
</dbReference>
<evidence type="ECO:0000313" key="1">
    <source>
        <dbReference type="EMBL" id="PHH65055.1"/>
    </source>
</evidence>
<dbReference type="InterPro" id="IPR023213">
    <property type="entry name" value="CAT-like_dom_sf"/>
</dbReference>
<dbReference type="AlphaFoldDB" id="A0A2C5Y6E1"/>